<dbReference type="InterPro" id="IPR003945">
    <property type="entry name" value="NU5C-like"/>
</dbReference>
<reference evidence="9 10" key="1">
    <citation type="submission" date="2018-02" db="EMBL/GenBank/DDBJ databases">
        <title>The draft genome of Sphingobacterium sp. 5JN-11.</title>
        <authorList>
            <person name="Liu L."/>
            <person name="Li L."/>
            <person name="Liang L."/>
            <person name="Zhang X."/>
            <person name="Wang T."/>
        </authorList>
    </citation>
    <scope>NUCLEOTIDE SEQUENCE [LARGE SCALE GENOMIC DNA]</scope>
    <source>
        <strain evidence="9 10">5JN-11</strain>
    </source>
</reference>
<dbReference type="Pfam" id="PF00361">
    <property type="entry name" value="Proton_antipo_M"/>
    <property type="match status" value="1"/>
</dbReference>
<feature type="transmembrane region" description="Helical" evidence="6">
    <location>
        <begin position="6"/>
        <end position="26"/>
    </location>
</feature>
<evidence type="ECO:0000259" key="7">
    <source>
        <dbReference type="Pfam" id="PF00361"/>
    </source>
</evidence>
<feature type="transmembrane region" description="Helical" evidence="6">
    <location>
        <begin position="528"/>
        <end position="549"/>
    </location>
</feature>
<dbReference type="EMBL" id="PVBQ01000016">
    <property type="protein sequence ID" value="PRD46230.1"/>
    <property type="molecule type" value="Genomic_DNA"/>
</dbReference>
<dbReference type="InterPro" id="IPR018393">
    <property type="entry name" value="NADHpl_OxRdtase_5_subgr"/>
</dbReference>
<dbReference type="GO" id="GO:0016020">
    <property type="term" value="C:membrane"/>
    <property type="evidence" value="ECO:0007669"/>
    <property type="project" value="UniProtKB-SubCell"/>
</dbReference>
<name>A0A2S9J0F0_9SPHI</name>
<dbReference type="InterPro" id="IPR001516">
    <property type="entry name" value="Proton_antipo_N"/>
</dbReference>
<evidence type="ECO:0000256" key="1">
    <source>
        <dbReference type="ARBA" id="ARBA00004127"/>
    </source>
</evidence>
<dbReference type="PRINTS" id="PR01434">
    <property type="entry name" value="NADHDHGNASE5"/>
</dbReference>
<evidence type="ECO:0000256" key="2">
    <source>
        <dbReference type="ARBA" id="ARBA00022692"/>
    </source>
</evidence>
<feature type="transmembrane region" description="Helical" evidence="6">
    <location>
        <begin position="121"/>
        <end position="138"/>
    </location>
</feature>
<keyword evidence="10" id="KW-1185">Reference proteome</keyword>
<keyword evidence="2 5" id="KW-0812">Transmembrane</keyword>
<feature type="transmembrane region" description="Helical" evidence="6">
    <location>
        <begin position="79"/>
        <end position="101"/>
    </location>
</feature>
<comment type="subcellular location">
    <subcellularLocation>
        <location evidence="1">Endomembrane system</location>
        <topology evidence="1">Multi-pass membrane protein</topology>
    </subcellularLocation>
    <subcellularLocation>
        <location evidence="5">Membrane</location>
        <topology evidence="5">Multi-pass membrane protein</topology>
    </subcellularLocation>
</comment>
<comment type="caution">
    <text evidence="9">The sequence shown here is derived from an EMBL/GenBank/DDBJ whole genome shotgun (WGS) entry which is preliminary data.</text>
</comment>
<dbReference type="Pfam" id="PF00662">
    <property type="entry name" value="Proton_antipo_N"/>
    <property type="match status" value="1"/>
</dbReference>
<feature type="transmembrane region" description="Helical" evidence="6">
    <location>
        <begin position="225"/>
        <end position="242"/>
    </location>
</feature>
<dbReference type="GO" id="GO:0042773">
    <property type="term" value="P:ATP synthesis coupled electron transport"/>
    <property type="evidence" value="ECO:0007669"/>
    <property type="project" value="InterPro"/>
</dbReference>
<dbReference type="PANTHER" id="PTHR42829">
    <property type="entry name" value="NADH-UBIQUINONE OXIDOREDUCTASE CHAIN 5"/>
    <property type="match status" value="1"/>
</dbReference>
<evidence type="ECO:0000256" key="3">
    <source>
        <dbReference type="ARBA" id="ARBA00022989"/>
    </source>
</evidence>
<gene>
    <name evidence="9" type="ORF">C5745_16640</name>
</gene>
<dbReference type="AlphaFoldDB" id="A0A2S9J0F0"/>
<dbReference type="OrthoDB" id="9807568at2"/>
<feature type="transmembrane region" description="Helical" evidence="6">
    <location>
        <begin position="144"/>
        <end position="162"/>
    </location>
</feature>
<dbReference type="GO" id="GO:0003954">
    <property type="term" value="F:NADH dehydrogenase activity"/>
    <property type="evidence" value="ECO:0007669"/>
    <property type="project" value="TreeGrafter"/>
</dbReference>
<feature type="transmembrane region" description="Helical" evidence="6">
    <location>
        <begin position="291"/>
        <end position="312"/>
    </location>
</feature>
<dbReference type="RefSeq" id="WP_105718144.1">
    <property type="nucleotide sequence ID" value="NZ_PVBQ01000016.1"/>
</dbReference>
<dbReference type="PRINTS" id="PR01435">
    <property type="entry name" value="NPOXDRDTASE5"/>
</dbReference>
<feature type="transmembrane region" description="Helical" evidence="6">
    <location>
        <begin position="343"/>
        <end position="365"/>
    </location>
</feature>
<evidence type="ECO:0000313" key="10">
    <source>
        <dbReference type="Proteomes" id="UP000239711"/>
    </source>
</evidence>
<dbReference type="GO" id="GO:0015990">
    <property type="term" value="P:electron transport coupled proton transport"/>
    <property type="evidence" value="ECO:0007669"/>
    <property type="project" value="TreeGrafter"/>
</dbReference>
<feature type="transmembrane region" description="Helical" evidence="6">
    <location>
        <begin position="183"/>
        <end position="205"/>
    </location>
</feature>
<protein>
    <submittedName>
        <fullName evidence="9">NADH-quinone oxidoreductase subunit L</fullName>
    </submittedName>
</protein>
<accession>A0A2S9J0F0</accession>
<feature type="transmembrane region" description="Helical" evidence="6">
    <location>
        <begin position="659"/>
        <end position="676"/>
    </location>
</feature>
<feature type="transmembrane region" description="Helical" evidence="6">
    <location>
        <begin position="398"/>
        <end position="418"/>
    </location>
</feature>
<feature type="domain" description="NADH-Ubiquinone oxidoreductase (complex I) chain 5 N-terminal" evidence="8">
    <location>
        <begin position="71"/>
        <end position="120"/>
    </location>
</feature>
<evidence type="ECO:0000259" key="8">
    <source>
        <dbReference type="Pfam" id="PF00662"/>
    </source>
</evidence>
<dbReference type="Proteomes" id="UP000239711">
    <property type="component" value="Unassembled WGS sequence"/>
</dbReference>
<feature type="transmembrane region" description="Helical" evidence="6">
    <location>
        <begin position="38"/>
        <end position="59"/>
    </location>
</feature>
<keyword evidence="3 6" id="KW-1133">Transmembrane helix</keyword>
<dbReference type="InterPro" id="IPR001750">
    <property type="entry name" value="ND/Mrp_TM"/>
</dbReference>
<feature type="transmembrane region" description="Helical" evidence="6">
    <location>
        <begin position="488"/>
        <end position="508"/>
    </location>
</feature>
<proteinExistence type="predicted"/>
<feature type="transmembrane region" description="Helical" evidence="6">
    <location>
        <begin position="319"/>
        <end position="337"/>
    </location>
</feature>
<keyword evidence="4 6" id="KW-0472">Membrane</keyword>
<dbReference type="NCBIfam" id="TIGR01974">
    <property type="entry name" value="NDH_I_L"/>
    <property type="match status" value="1"/>
</dbReference>
<dbReference type="GO" id="GO:0008137">
    <property type="term" value="F:NADH dehydrogenase (ubiquinone) activity"/>
    <property type="evidence" value="ECO:0007669"/>
    <property type="project" value="InterPro"/>
</dbReference>
<feature type="domain" description="NADH:quinone oxidoreductase/Mrp antiporter transmembrane" evidence="7">
    <location>
        <begin position="137"/>
        <end position="438"/>
    </location>
</feature>
<feature type="transmembrane region" description="Helical" evidence="6">
    <location>
        <begin position="430"/>
        <end position="456"/>
    </location>
</feature>
<organism evidence="9 10">
    <name type="scientific">Sphingobacterium haloxyli</name>
    <dbReference type="NCBI Taxonomy" id="2100533"/>
    <lineage>
        <taxon>Bacteria</taxon>
        <taxon>Pseudomonadati</taxon>
        <taxon>Bacteroidota</taxon>
        <taxon>Sphingobacteriia</taxon>
        <taxon>Sphingobacteriales</taxon>
        <taxon>Sphingobacteriaceae</taxon>
        <taxon>Sphingobacterium</taxon>
    </lineage>
</organism>
<evidence type="ECO:0000256" key="5">
    <source>
        <dbReference type="RuleBase" id="RU000320"/>
    </source>
</evidence>
<dbReference type="GO" id="GO:0012505">
    <property type="term" value="C:endomembrane system"/>
    <property type="evidence" value="ECO:0007669"/>
    <property type="project" value="UniProtKB-SubCell"/>
</dbReference>
<feature type="transmembrane region" description="Helical" evidence="6">
    <location>
        <begin position="263"/>
        <end position="285"/>
    </location>
</feature>
<sequence>MNTFVPISPIIASILVISFPLLAFVLQAMLGKKAISGNMALIAILGSTIISLFGVFLPVWNNTSLQQKWEWFTIGDHTLHVGILVNNLTALMQLVVCVIALPVHIYSRAYMKGDTGIHRYWMYLSLFCFAMLGLTVSLNLLQLYIFWELVGFASYLLIGFWFTRETAAQANKKAFIINRIGDLGFLIGIALVYAHCGTLDLSALFNQTGFFKDINIGLISSIDKNAPWVTFAGLAFFLGAMAKSAQFPLHVWLPDAMEGPTSVSSLIHAATMVAAGVFLLCTVFPLFNETVLLIIVIIGTLTALTAALFALGQYDIKKVLAFSTISQLGFMMVGVGIGSWDAAMFHLTTHAFFKCLLFLSAGAIIHEMAHLKTKARLNIDPQDLRHLGGLRRFMPKTFFCMAIASLSLAGFPFTSGYLSKDSIVITAYEWAIHFGGVYVLIPIVLIIVSILTAFYIGRLIFKAFFGSFKYDSHVQGGFALHEAPGAMLIPMFFLAAASLFPLFGLSLADYHSSWIMQTLDADTAYPTLAQAHLFIPAVLTGGAILAWLVGWHWYAKAKYPLSENNRLVHFANKQGYLNEFNERIFVKGTLKLSRMLYIFDRYAVDGTTKLFSWFVRRLSAAIYWFDKYIVDGLVNSFAQMAYYIGHLVRHVQNGQLQGYLGFALTVVILGILYLIIT</sequence>
<evidence type="ECO:0000256" key="4">
    <source>
        <dbReference type="ARBA" id="ARBA00023136"/>
    </source>
</evidence>
<evidence type="ECO:0000313" key="9">
    <source>
        <dbReference type="EMBL" id="PRD46230.1"/>
    </source>
</evidence>
<evidence type="ECO:0000256" key="6">
    <source>
        <dbReference type="SAM" id="Phobius"/>
    </source>
</evidence>
<dbReference type="PANTHER" id="PTHR42829:SF2">
    <property type="entry name" value="NADH-UBIQUINONE OXIDOREDUCTASE CHAIN 5"/>
    <property type="match status" value="1"/>
</dbReference>
<dbReference type="Gene3D" id="1.20.5.2700">
    <property type="match status" value="1"/>
</dbReference>